<comment type="caution">
    <text evidence="2">The sequence shown here is derived from an EMBL/GenBank/DDBJ whole genome shotgun (WGS) entry which is preliminary data.</text>
</comment>
<dbReference type="InterPro" id="IPR015942">
    <property type="entry name" value="Asp/Glu/hydantoin_racemase"/>
</dbReference>
<dbReference type="InterPro" id="IPR053714">
    <property type="entry name" value="Iso_Racemase_Enz_sf"/>
</dbReference>
<reference evidence="2 3" key="1">
    <citation type="journal article" date="2017" name="Genome Med.">
        <title>A novel Ruminococcus gnavus clade enriched in inflammatory bowel disease patients.</title>
        <authorList>
            <person name="Hall A.B."/>
            <person name="Yassour M."/>
            <person name="Sauk J."/>
            <person name="Garner A."/>
            <person name="Jiang X."/>
            <person name="Arthur T."/>
            <person name="Lagoudas G.K."/>
            <person name="Vatanen T."/>
            <person name="Fornelos N."/>
            <person name="Wilson R."/>
            <person name="Bertha M."/>
            <person name="Cohen M."/>
            <person name="Garber J."/>
            <person name="Khalili H."/>
            <person name="Gevers D."/>
            <person name="Ananthakrishnan A.N."/>
            <person name="Kugathasan S."/>
            <person name="Lander E.S."/>
            <person name="Blainey P."/>
            <person name="Vlamakis H."/>
            <person name="Xavier R.J."/>
            <person name="Huttenhower C."/>
        </authorList>
    </citation>
    <scope>NUCLEOTIDE SEQUENCE [LARGE SCALE GENOMIC DNA]</scope>
    <source>
        <strain evidence="2 3">RJX1124</strain>
    </source>
</reference>
<evidence type="ECO:0000313" key="2">
    <source>
        <dbReference type="EMBL" id="PLT71945.1"/>
    </source>
</evidence>
<dbReference type="Proteomes" id="UP000234891">
    <property type="component" value="Unassembled WGS sequence"/>
</dbReference>
<accession>A0A2N5PA65</accession>
<sequence length="232" mass="25139">MKIGIVYTSTTPELIETVNAELKKQLGEDVEFLNYEDPSILAEVRDAEFVTAGAAARLVTMFMQAVQDKAEVVLNCCSSVGEVADAAVSIGKFTGVPIVRIDEEMCREAVRLGKRIGVLATLPTTLEPTKHTIVRVSRELGKQVTLVDGLVEGAFGVDQEQFKALLGKTAEQIRDQADVILLSQGSMAYAETFLSETYGIPVVSSPRFGAASVRRALEAKGYQFERQGEMGC</sequence>
<dbReference type="GO" id="GO:0047661">
    <property type="term" value="F:amino-acid racemase activity"/>
    <property type="evidence" value="ECO:0007669"/>
    <property type="project" value="InterPro"/>
</dbReference>
<organism evidence="2 3">
    <name type="scientific">Mediterraneibacter gnavus</name>
    <name type="common">Ruminococcus gnavus</name>
    <dbReference type="NCBI Taxonomy" id="33038"/>
    <lineage>
        <taxon>Bacteria</taxon>
        <taxon>Bacillati</taxon>
        <taxon>Bacillota</taxon>
        <taxon>Clostridia</taxon>
        <taxon>Lachnospirales</taxon>
        <taxon>Lachnospiraceae</taxon>
        <taxon>Mediterraneibacter</taxon>
    </lineage>
</organism>
<dbReference type="Pfam" id="PF01177">
    <property type="entry name" value="Asp_Glu_race"/>
    <property type="match status" value="1"/>
</dbReference>
<dbReference type="RefSeq" id="WP_101870913.1">
    <property type="nucleotide sequence ID" value="NZ_NIHS01000017.1"/>
</dbReference>
<gene>
    <name evidence="2" type="ORF">CDL26_10515</name>
</gene>
<dbReference type="AlphaFoldDB" id="A0A2N5PA65"/>
<name>A0A2N5PA65_MEDGN</name>
<dbReference type="EMBL" id="NIHS01000017">
    <property type="protein sequence ID" value="PLT71945.1"/>
    <property type="molecule type" value="Genomic_DNA"/>
</dbReference>
<protein>
    <submittedName>
        <fullName evidence="2">Asp/Glu/hydantoin racemase</fullName>
    </submittedName>
</protein>
<evidence type="ECO:0000256" key="1">
    <source>
        <dbReference type="ARBA" id="ARBA00038414"/>
    </source>
</evidence>
<comment type="similarity">
    <text evidence="1">Belongs to the HyuE racemase family.</text>
</comment>
<proteinExistence type="inferred from homology"/>
<evidence type="ECO:0000313" key="3">
    <source>
        <dbReference type="Proteomes" id="UP000234891"/>
    </source>
</evidence>
<dbReference type="Gene3D" id="3.40.50.12500">
    <property type="match status" value="1"/>
</dbReference>